<dbReference type="InterPro" id="IPR016040">
    <property type="entry name" value="NAD(P)-bd_dom"/>
</dbReference>
<dbReference type="AlphaFoldDB" id="E0I9I8"/>
<accession>E0I9I8</accession>
<reference evidence="2 3" key="1">
    <citation type="submission" date="2010-07" db="EMBL/GenBank/DDBJ databases">
        <title>The draft genome of Paenibacillus curdlanolyticus YK9.</title>
        <authorList>
            <consortium name="US DOE Joint Genome Institute (JGI-PGF)"/>
            <person name="Lucas S."/>
            <person name="Copeland A."/>
            <person name="Lapidus A."/>
            <person name="Cheng J.-F."/>
            <person name="Bruce D."/>
            <person name="Goodwin L."/>
            <person name="Pitluck S."/>
            <person name="Land M.L."/>
            <person name="Hauser L."/>
            <person name="Chang Y.-J."/>
            <person name="Jeffries C."/>
            <person name="Anderson I.J."/>
            <person name="Johnson E."/>
            <person name="Loganathan U."/>
            <person name="Mulhopadhyay B."/>
            <person name="Kyrpides N."/>
            <person name="Woyke T.J."/>
        </authorList>
    </citation>
    <scope>NUCLEOTIDE SEQUENCE [LARGE SCALE GENOMIC DNA]</scope>
    <source>
        <strain evidence="2 3">YK9</strain>
    </source>
</reference>
<dbReference type="InterPro" id="IPR036291">
    <property type="entry name" value="NAD(P)-bd_dom_sf"/>
</dbReference>
<dbReference type="EMBL" id="AEDD01000005">
    <property type="protein sequence ID" value="EFM11072.1"/>
    <property type="molecule type" value="Genomic_DNA"/>
</dbReference>
<gene>
    <name evidence="2" type="ORF">PaecuDRAFT_2325</name>
</gene>
<dbReference type="RefSeq" id="WP_006038321.1">
    <property type="nucleotide sequence ID" value="NZ_AEDD01000005.1"/>
</dbReference>
<organism evidence="2 3">
    <name type="scientific">Paenibacillus curdlanolyticus YK9</name>
    <dbReference type="NCBI Taxonomy" id="717606"/>
    <lineage>
        <taxon>Bacteria</taxon>
        <taxon>Bacillati</taxon>
        <taxon>Bacillota</taxon>
        <taxon>Bacilli</taxon>
        <taxon>Bacillales</taxon>
        <taxon>Paenibacillaceae</taxon>
        <taxon>Paenibacillus</taxon>
    </lineage>
</organism>
<dbReference type="eggNOG" id="COG0702">
    <property type="taxonomic scope" value="Bacteria"/>
</dbReference>
<dbReference type="SUPFAM" id="SSF51735">
    <property type="entry name" value="NAD(P)-binding Rossmann-fold domains"/>
    <property type="match status" value="1"/>
</dbReference>
<sequence>MKKAVVFGASGFVGSHLLDQLLNSAEYERVTAIVRSNLPIRHPKLNMLIGDLDTLPELKDQIEADEVFITLGGKTPKIHYDYPLLAAQIAKEKGAKAVFIVTAVGASSQSRMSYLRTKGEIERDLIALDFDHTHLFRPSMIMGNRGEFHLVERVVLAIWSVLNPFFIGGIRRYKGMKASNIARAMLRAAQNPSGKVKVYHWKDMKDLL</sequence>
<dbReference type="STRING" id="717606.PaecuDRAFT_2325"/>
<dbReference type="Gene3D" id="3.40.50.720">
    <property type="entry name" value="NAD(P)-binding Rossmann-like Domain"/>
    <property type="match status" value="1"/>
</dbReference>
<dbReference type="PANTHER" id="PTHR14097">
    <property type="entry name" value="OXIDOREDUCTASE HTATIP2"/>
    <property type="match status" value="1"/>
</dbReference>
<proteinExistence type="predicted"/>
<dbReference type="Pfam" id="PF13460">
    <property type="entry name" value="NAD_binding_10"/>
    <property type="match status" value="1"/>
</dbReference>
<protein>
    <submittedName>
        <fullName evidence="2">NAD-dependent epimerase/dehydratase</fullName>
    </submittedName>
</protein>
<evidence type="ECO:0000313" key="3">
    <source>
        <dbReference type="Proteomes" id="UP000005387"/>
    </source>
</evidence>
<dbReference type="PANTHER" id="PTHR14097:SF7">
    <property type="entry name" value="OXIDOREDUCTASE HTATIP2"/>
    <property type="match status" value="1"/>
</dbReference>
<dbReference type="OrthoDB" id="9798632at2"/>
<dbReference type="Proteomes" id="UP000005387">
    <property type="component" value="Unassembled WGS sequence"/>
</dbReference>
<evidence type="ECO:0000313" key="2">
    <source>
        <dbReference type="EMBL" id="EFM11072.1"/>
    </source>
</evidence>
<evidence type="ECO:0000259" key="1">
    <source>
        <dbReference type="Pfam" id="PF13460"/>
    </source>
</evidence>
<name>E0I9I8_9BACL</name>
<feature type="domain" description="NAD(P)-binding" evidence="1">
    <location>
        <begin position="8"/>
        <end position="145"/>
    </location>
</feature>
<keyword evidence="3" id="KW-1185">Reference proteome</keyword>